<keyword evidence="1" id="KW-0802">TPR repeat</keyword>
<reference evidence="4 5" key="1">
    <citation type="submission" date="2020-08" db="EMBL/GenBank/DDBJ databases">
        <title>Genomic Encyclopedia of Type Strains, Phase III (KMG-III): the genomes of soil and plant-associated and newly described type strains.</title>
        <authorList>
            <person name="Whitman W."/>
        </authorList>
    </citation>
    <scope>NUCLEOTIDE SEQUENCE [LARGE SCALE GENOMIC DNA]</scope>
    <source>
        <strain evidence="4 5">CECT 8897</strain>
    </source>
</reference>
<keyword evidence="2" id="KW-1133">Transmembrane helix</keyword>
<proteinExistence type="predicted"/>
<dbReference type="InterPro" id="IPR019734">
    <property type="entry name" value="TPR_rpt"/>
</dbReference>
<dbReference type="Pfam" id="PF13181">
    <property type="entry name" value="TPR_8"/>
    <property type="match status" value="1"/>
</dbReference>
<evidence type="ECO:0000313" key="5">
    <source>
        <dbReference type="Proteomes" id="UP000541535"/>
    </source>
</evidence>
<feature type="transmembrane region" description="Helical" evidence="2">
    <location>
        <begin position="201"/>
        <end position="221"/>
    </location>
</feature>
<evidence type="ECO:0000313" key="4">
    <source>
        <dbReference type="EMBL" id="MBB3120897.1"/>
    </source>
</evidence>
<dbReference type="SUPFAM" id="SSF48452">
    <property type="entry name" value="TPR-like"/>
    <property type="match status" value="1"/>
</dbReference>
<dbReference type="InterPro" id="IPR011990">
    <property type="entry name" value="TPR-like_helical_dom_sf"/>
</dbReference>
<dbReference type="SMART" id="SM00028">
    <property type="entry name" value="TPR"/>
    <property type="match status" value="4"/>
</dbReference>
<dbReference type="PROSITE" id="PS50005">
    <property type="entry name" value="TPR"/>
    <property type="match status" value="1"/>
</dbReference>
<dbReference type="InterPro" id="IPR049052">
    <property type="entry name" value="nSTAND1"/>
</dbReference>
<organism evidence="4 5">
    <name type="scientific">Pseudoduganella violacea</name>
    <dbReference type="NCBI Taxonomy" id="1715466"/>
    <lineage>
        <taxon>Bacteria</taxon>
        <taxon>Pseudomonadati</taxon>
        <taxon>Pseudomonadota</taxon>
        <taxon>Betaproteobacteria</taxon>
        <taxon>Burkholderiales</taxon>
        <taxon>Oxalobacteraceae</taxon>
        <taxon>Telluria group</taxon>
        <taxon>Pseudoduganella</taxon>
    </lineage>
</organism>
<evidence type="ECO:0000259" key="3">
    <source>
        <dbReference type="Pfam" id="PF20703"/>
    </source>
</evidence>
<sequence>MPLLQYCLNELYRQRSENGMLRFDIFRQLGGIEGAIGIRAEQIITGLRSEQAAALPKILSLLVNVGDEQSAVTARSVAWSMLRNDEERDLVRAMVEARLFVSELTGDIPSFSVAHEALLRRWPRVVEWIEHHRNALQLRSRISSQADRWVKAERPRDLLIPTGTQISQAYGLLDLKGFSLSDHEFEYITVSMQRARTGKRLQLLVTILVAGLAIAAGLLGLTARSAQKKAEEHRVEAEGLMSYMLGEFVEKLRPIGRLDLLDDVSERALRYLANVTDAEENPTVLDKRAKALQTIAEVNISRSNPQKAREALIAARSIWQHQDSPNSQNSALLKNLGTNAFWLGQIYLNRGELIDAEKYFLDYKNYIERASRANPENIDIWIEESYAHNNLGTLSLKKGNLTNAQSSFSKSIELKYKAVSKMPDNKDLVAGLANSLSWLAETHAKLGLLEKAMILHKEEESLLRKIHSTAPRDALWMARLANTLTYIGDLHITQGEEQNAQEAYSKAEYFLLIITKQDPSNKSWEINLYNLQLKLLDATYNKKKLNIIKQQQEVVHEKLNDLLQTDPNRANLAQLYARAKQNLALTNHKIGNIAQSTFYLDESLKILNKQYKKNETDQQILALMANAILLRSEIEHSEGEFQKSKASCLSVQKMLFRIAENSSDYRILAPSVRSYLCTGESEKVQKQIGKLESMRYNEQRHRQYFHLHQPAKGKL</sequence>
<evidence type="ECO:0000256" key="2">
    <source>
        <dbReference type="SAM" id="Phobius"/>
    </source>
</evidence>
<name>A0A7W5BCW8_9BURK</name>
<gene>
    <name evidence="4" type="ORF">FHS03_003967</name>
</gene>
<keyword evidence="2" id="KW-0472">Membrane</keyword>
<dbReference type="PANTHER" id="PTHR47691">
    <property type="entry name" value="REGULATOR-RELATED"/>
    <property type="match status" value="1"/>
</dbReference>
<accession>A0A7W5BCW8</accession>
<dbReference type="PANTHER" id="PTHR47691:SF3">
    <property type="entry name" value="HTH-TYPE TRANSCRIPTIONAL REGULATOR RV0890C-RELATED"/>
    <property type="match status" value="1"/>
</dbReference>
<dbReference type="Pfam" id="PF20703">
    <property type="entry name" value="nSTAND1"/>
    <property type="match status" value="1"/>
</dbReference>
<keyword evidence="5" id="KW-1185">Reference proteome</keyword>
<dbReference type="AlphaFoldDB" id="A0A7W5BCW8"/>
<protein>
    <submittedName>
        <fullName evidence="4">Tetratricopeptide (TPR) repeat protein</fullName>
    </submittedName>
</protein>
<feature type="domain" description="Novel STAND NTPase 1" evidence="3">
    <location>
        <begin position="1"/>
        <end position="156"/>
    </location>
</feature>
<comment type="caution">
    <text evidence="4">The sequence shown here is derived from an EMBL/GenBank/DDBJ whole genome shotgun (WGS) entry which is preliminary data.</text>
</comment>
<feature type="repeat" description="TPR" evidence="1">
    <location>
        <begin position="385"/>
        <end position="418"/>
    </location>
</feature>
<dbReference type="Gene3D" id="1.25.40.10">
    <property type="entry name" value="Tetratricopeptide repeat domain"/>
    <property type="match status" value="1"/>
</dbReference>
<keyword evidence="2" id="KW-0812">Transmembrane</keyword>
<dbReference type="Proteomes" id="UP000541535">
    <property type="component" value="Unassembled WGS sequence"/>
</dbReference>
<evidence type="ECO:0000256" key="1">
    <source>
        <dbReference type="PROSITE-ProRule" id="PRU00339"/>
    </source>
</evidence>
<dbReference type="EMBL" id="JACHXD010000011">
    <property type="protein sequence ID" value="MBB3120897.1"/>
    <property type="molecule type" value="Genomic_DNA"/>
</dbReference>